<dbReference type="Proteomes" id="UP000460715">
    <property type="component" value="Unassembled WGS sequence"/>
</dbReference>
<dbReference type="OrthoDB" id="7263714at2"/>
<dbReference type="RefSeq" id="WP_160935728.1">
    <property type="nucleotide sequence ID" value="NZ_SNVJ01000003.1"/>
</dbReference>
<dbReference type="Pfam" id="PF13302">
    <property type="entry name" value="Acetyltransf_3"/>
    <property type="match status" value="1"/>
</dbReference>
<dbReference type="Gene3D" id="3.40.630.30">
    <property type="match status" value="1"/>
</dbReference>
<reference evidence="2 3" key="1">
    <citation type="submission" date="2019-03" db="EMBL/GenBank/DDBJ databases">
        <title>Roseomonas sp. a novel Roseomonas species isolated from Sea whip Gorgonian.</title>
        <authorList>
            <person name="Li F."/>
            <person name="Pan X."/>
            <person name="Huang S."/>
            <person name="Li Z."/>
            <person name="Meng B."/>
        </authorList>
    </citation>
    <scope>NUCLEOTIDE SEQUENCE [LARGE SCALE GENOMIC DNA]</scope>
    <source>
        <strain evidence="2 3">M0104</strain>
    </source>
</reference>
<dbReference type="InterPro" id="IPR051531">
    <property type="entry name" value="N-acetyltransferase"/>
</dbReference>
<evidence type="ECO:0000313" key="2">
    <source>
        <dbReference type="EMBL" id="MXP62601.1"/>
    </source>
</evidence>
<name>A0A845B5X6_9PROT</name>
<accession>A0A845B5X6</accession>
<dbReference type="SUPFAM" id="SSF55729">
    <property type="entry name" value="Acyl-CoA N-acyltransferases (Nat)"/>
    <property type="match status" value="1"/>
</dbReference>
<dbReference type="InterPro" id="IPR016181">
    <property type="entry name" value="Acyl_CoA_acyltransferase"/>
</dbReference>
<comment type="caution">
    <text evidence="2">The sequence shown here is derived from an EMBL/GenBank/DDBJ whole genome shotgun (WGS) entry which is preliminary data.</text>
</comment>
<keyword evidence="2" id="KW-0808">Transferase</keyword>
<gene>
    <name evidence="2" type="ORF">E0493_04440</name>
</gene>
<organism evidence="2 3">
    <name type="scientific">Teichococcus coralli</name>
    <dbReference type="NCBI Taxonomy" id="2545983"/>
    <lineage>
        <taxon>Bacteria</taxon>
        <taxon>Pseudomonadati</taxon>
        <taxon>Pseudomonadota</taxon>
        <taxon>Alphaproteobacteria</taxon>
        <taxon>Acetobacterales</taxon>
        <taxon>Roseomonadaceae</taxon>
        <taxon>Roseomonas</taxon>
    </lineage>
</organism>
<evidence type="ECO:0000259" key="1">
    <source>
        <dbReference type="PROSITE" id="PS51186"/>
    </source>
</evidence>
<keyword evidence="3" id="KW-1185">Reference proteome</keyword>
<dbReference type="InterPro" id="IPR000182">
    <property type="entry name" value="GNAT_dom"/>
</dbReference>
<feature type="domain" description="N-acetyltransferase" evidence="1">
    <location>
        <begin position="18"/>
        <end position="174"/>
    </location>
</feature>
<sequence>MDGPPRAASPHTVRTPRLTLRPVGPGHLADLVALKGDEAAFGLMLHGVRTPERAGEELRDDIAFWQVRGYGTWAVHRGTDDRFLGIVGLMERPDGRGVALRFALWPECRGQGYAREAARAALAFGHRAGLARIIAVARESNLASRAVLGDLGLRPCGTFQHQGYPMLVFESLRPPAAPAQQASSGPAS</sequence>
<proteinExistence type="predicted"/>
<dbReference type="AlphaFoldDB" id="A0A845B5X6"/>
<dbReference type="EMBL" id="SNVJ01000003">
    <property type="protein sequence ID" value="MXP62601.1"/>
    <property type="molecule type" value="Genomic_DNA"/>
</dbReference>
<evidence type="ECO:0000313" key="3">
    <source>
        <dbReference type="Proteomes" id="UP000460715"/>
    </source>
</evidence>
<dbReference type="PANTHER" id="PTHR43792">
    <property type="entry name" value="GNAT FAMILY, PUTATIVE (AFU_ORTHOLOGUE AFUA_3G00765)-RELATED-RELATED"/>
    <property type="match status" value="1"/>
</dbReference>
<protein>
    <submittedName>
        <fullName evidence="2">N-acetyltransferase</fullName>
    </submittedName>
</protein>
<dbReference type="PANTHER" id="PTHR43792:SF1">
    <property type="entry name" value="N-ACETYLTRANSFERASE DOMAIN-CONTAINING PROTEIN"/>
    <property type="match status" value="1"/>
</dbReference>
<dbReference type="PROSITE" id="PS51186">
    <property type="entry name" value="GNAT"/>
    <property type="match status" value="1"/>
</dbReference>
<dbReference type="GO" id="GO:0016747">
    <property type="term" value="F:acyltransferase activity, transferring groups other than amino-acyl groups"/>
    <property type="evidence" value="ECO:0007669"/>
    <property type="project" value="InterPro"/>
</dbReference>